<evidence type="ECO:0008006" key="7">
    <source>
        <dbReference type="Google" id="ProtNLM"/>
    </source>
</evidence>
<name>A0A1V9YLL6_9STRA</name>
<organism evidence="5 6">
    <name type="scientific">Thraustotheca clavata</name>
    <dbReference type="NCBI Taxonomy" id="74557"/>
    <lineage>
        <taxon>Eukaryota</taxon>
        <taxon>Sar</taxon>
        <taxon>Stramenopiles</taxon>
        <taxon>Oomycota</taxon>
        <taxon>Saprolegniomycetes</taxon>
        <taxon>Saprolegniales</taxon>
        <taxon>Achlyaceae</taxon>
        <taxon>Thraustotheca</taxon>
    </lineage>
</organism>
<sequence>MTRLTVLITGATRGLGYEAVRLLSERAHDTIVLLGCRSLDAGHRSIEKMKVENKDFSYDNVQAQVIDVTNSTSIASAVDNIKSNYGHLDVLINNAGIIGRPEEGGVDTCFKTNVFGVYNSMVSFLPIMVPNKAKFIVVASEVGAWSCNAMTDELKTIFLNYENMTQERLKELVEDSTKSYQKQPTKYTWPTFEATYGPYGVSKTMILSITRKFAAEHSPDYHTVMVCPGYCATGLNHFSGFRTAIQGAESILYPLFNRTENGGFYQDGIVHSFDTPRPAHLH</sequence>
<dbReference type="STRING" id="74557.A0A1V9YLL6"/>
<comment type="similarity">
    <text evidence="1 4">Belongs to the short-chain dehydrogenases/reductases (SDR) family.</text>
</comment>
<dbReference type="AlphaFoldDB" id="A0A1V9YLL6"/>
<evidence type="ECO:0000256" key="2">
    <source>
        <dbReference type="ARBA" id="ARBA00022857"/>
    </source>
</evidence>
<dbReference type="InterPro" id="IPR036291">
    <property type="entry name" value="NAD(P)-bd_dom_sf"/>
</dbReference>
<proteinExistence type="inferred from homology"/>
<protein>
    <recommendedName>
        <fullName evidence="7">Carbonyl reductase</fullName>
    </recommendedName>
</protein>
<dbReference type="SUPFAM" id="SSF51735">
    <property type="entry name" value="NAD(P)-binding Rossmann-fold domains"/>
    <property type="match status" value="1"/>
</dbReference>
<evidence type="ECO:0000256" key="1">
    <source>
        <dbReference type="ARBA" id="ARBA00006484"/>
    </source>
</evidence>
<dbReference type="Gene3D" id="3.40.50.720">
    <property type="entry name" value="NAD(P)-binding Rossmann-like Domain"/>
    <property type="match status" value="1"/>
</dbReference>
<dbReference type="Proteomes" id="UP000243217">
    <property type="component" value="Unassembled WGS sequence"/>
</dbReference>
<gene>
    <name evidence="5" type="ORF">THRCLA_10525</name>
</gene>
<evidence type="ECO:0000256" key="3">
    <source>
        <dbReference type="ARBA" id="ARBA00023002"/>
    </source>
</evidence>
<dbReference type="InterPro" id="IPR002347">
    <property type="entry name" value="SDR_fam"/>
</dbReference>
<dbReference type="PANTHER" id="PTHR43490">
    <property type="entry name" value="(+)-NEOMENTHOL DEHYDROGENASE"/>
    <property type="match status" value="1"/>
</dbReference>
<dbReference type="PANTHER" id="PTHR43490:SF99">
    <property type="entry name" value="SHORT-CHAIN DEHYDROGENASE_REDUCTASE"/>
    <property type="match status" value="1"/>
</dbReference>
<dbReference type="OrthoDB" id="62125at2759"/>
<accession>A0A1V9YLL6</accession>
<evidence type="ECO:0000313" key="6">
    <source>
        <dbReference type="Proteomes" id="UP000243217"/>
    </source>
</evidence>
<evidence type="ECO:0000313" key="5">
    <source>
        <dbReference type="EMBL" id="OQR86608.1"/>
    </source>
</evidence>
<keyword evidence="2" id="KW-0521">NADP</keyword>
<dbReference type="PRINTS" id="PR00080">
    <property type="entry name" value="SDRFAMILY"/>
</dbReference>
<dbReference type="PRINTS" id="PR00081">
    <property type="entry name" value="GDHRDH"/>
</dbReference>
<keyword evidence="6" id="KW-1185">Reference proteome</keyword>
<comment type="caution">
    <text evidence="5">The sequence shown here is derived from an EMBL/GenBank/DDBJ whole genome shotgun (WGS) entry which is preliminary data.</text>
</comment>
<dbReference type="EMBL" id="JNBS01003502">
    <property type="protein sequence ID" value="OQR86608.1"/>
    <property type="molecule type" value="Genomic_DNA"/>
</dbReference>
<reference evidence="5 6" key="1">
    <citation type="journal article" date="2014" name="Genome Biol. Evol.">
        <title>The secreted proteins of Achlya hypogyna and Thraustotheca clavata identify the ancestral oomycete secretome and reveal gene acquisitions by horizontal gene transfer.</title>
        <authorList>
            <person name="Misner I."/>
            <person name="Blouin N."/>
            <person name="Leonard G."/>
            <person name="Richards T.A."/>
            <person name="Lane C.E."/>
        </authorList>
    </citation>
    <scope>NUCLEOTIDE SEQUENCE [LARGE SCALE GENOMIC DNA]</scope>
    <source>
        <strain evidence="5 6">ATCC 34112</strain>
    </source>
</reference>
<keyword evidence="3" id="KW-0560">Oxidoreductase</keyword>
<dbReference type="GO" id="GO:0016491">
    <property type="term" value="F:oxidoreductase activity"/>
    <property type="evidence" value="ECO:0007669"/>
    <property type="project" value="UniProtKB-KW"/>
</dbReference>
<dbReference type="Pfam" id="PF00106">
    <property type="entry name" value="adh_short"/>
    <property type="match status" value="1"/>
</dbReference>
<evidence type="ECO:0000256" key="4">
    <source>
        <dbReference type="RuleBase" id="RU000363"/>
    </source>
</evidence>